<evidence type="ECO:0000256" key="9">
    <source>
        <dbReference type="SAM" id="Phobius"/>
    </source>
</evidence>
<keyword evidence="8 9" id="KW-0472">Membrane</keyword>
<evidence type="ECO:0000256" key="8">
    <source>
        <dbReference type="ARBA" id="ARBA00023136"/>
    </source>
</evidence>
<evidence type="ECO:0000256" key="4">
    <source>
        <dbReference type="ARBA" id="ARBA00022475"/>
    </source>
</evidence>
<keyword evidence="5" id="KW-0997">Cell inner membrane</keyword>
<comment type="subcellular location">
    <subcellularLocation>
        <location evidence="1">Cell inner membrane</location>
        <topology evidence="1">Multi-pass membrane protein</topology>
    </subcellularLocation>
</comment>
<keyword evidence="4" id="KW-1003">Cell membrane</keyword>
<proteinExistence type="predicted"/>
<dbReference type="InterPro" id="IPR030922">
    <property type="entry name" value="LptF"/>
</dbReference>
<organism evidence="10 11">
    <name type="scientific">Vitreoscilla stercoraria</name>
    <dbReference type="NCBI Taxonomy" id="61"/>
    <lineage>
        <taxon>Bacteria</taxon>
        <taxon>Pseudomonadati</taxon>
        <taxon>Pseudomonadota</taxon>
        <taxon>Betaproteobacteria</taxon>
        <taxon>Neisseriales</taxon>
        <taxon>Neisseriaceae</taxon>
        <taxon>Vitreoscilla</taxon>
    </lineage>
</organism>
<feature type="transmembrane region" description="Helical" evidence="9">
    <location>
        <begin position="300"/>
        <end position="321"/>
    </location>
</feature>
<evidence type="ECO:0000256" key="7">
    <source>
        <dbReference type="ARBA" id="ARBA00022989"/>
    </source>
</evidence>
<dbReference type="Pfam" id="PF03739">
    <property type="entry name" value="LptF_LptG"/>
    <property type="match status" value="1"/>
</dbReference>
<evidence type="ECO:0000256" key="3">
    <source>
        <dbReference type="ARBA" id="ARBA00022448"/>
    </source>
</evidence>
<dbReference type="RefSeq" id="WP_019957351.1">
    <property type="nucleotide sequence ID" value="NZ_CP091512.1"/>
</dbReference>
<protein>
    <recommendedName>
        <fullName evidence="2">Lipopolysaccharide export system permease protein LptF</fullName>
    </recommendedName>
</protein>
<dbReference type="PANTHER" id="PTHR33529:SF7">
    <property type="entry name" value="LIPOPOLYSACCHARIDE EXPORT SYSTEM PERMEASE PROTEIN LPTF"/>
    <property type="match status" value="1"/>
</dbReference>
<evidence type="ECO:0000256" key="6">
    <source>
        <dbReference type="ARBA" id="ARBA00022692"/>
    </source>
</evidence>
<evidence type="ECO:0000256" key="2">
    <source>
        <dbReference type="ARBA" id="ARBA00014213"/>
    </source>
</evidence>
<reference evidence="10" key="1">
    <citation type="submission" date="2021-12" db="EMBL/GenBank/DDBJ databases">
        <authorList>
            <person name="Veyrier F.J."/>
        </authorList>
    </citation>
    <scope>NUCLEOTIDE SEQUENCE</scope>
    <source>
        <strain evidence="10">SAG 1488-6</strain>
    </source>
</reference>
<gene>
    <name evidence="10" type="primary">lptF</name>
    <name evidence="10" type="ORF">LVJ81_09720</name>
</gene>
<dbReference type="EMBL" id="CP091512">
    <property type="protein sequence ID" value="UOO91908.1"/>
    <property type="molecule type" value="Genomic_DNA"/>
</dbReference>
<feature type="transmembrane region" description="Helical" evidence="9">
    <location>
        <begin position="327"/>
        <end position="346"/>
    </location>
</feature>
<keyword evidence="6 9" id="KW-0812">Transmembrane</keyword>
<reference evidence="10" key="2">
    <citation type="journal article" date="2022" name="Res Sq">
        <title>Evolution of multicellular longitudinally dividing oral cavity symbionts (Neisseriaceae).</title>
        <authorList>
            <person name="Nyongesa S."/>
            <person name="Weber P."/>
            <person name="Bernet E."/>
            <person name="Pullido F."/>
            <person name="Nieckarz M."/>
            <person name="Delaby M."/>
            <person name="Nieves C."/>
            <person name="Viehboeck T."/>
            <person name="Krause N."/>
            <person name="Rivera-Millot A."/>
            <person name="Nakamura A."/>
            <person name="Vischer N."/>
            <person name="VanNieuwenhze M."/>
            <person name="Brun Y."/>
            <person name="Cava F."/>
            <person name="Bulgheresi S."/>
            <person name="Veyrier F."/>
        </authorList>
    </citation>
    <scope>NUCLEOTIDE SEQUENCE</scope>
    <source>
        <strain evidence="10">SAG 1488-6</strain>
    </source>
</reference>
<feature type="transmembrane region" description="Helical" evidence="9">
    <location>
        <begin position="101"/>
        <end position="124"/>
    </location>
</feature>
<evidence type="ECO:0000256" key="5">
    <source>
        <dbReference type="ARBA" id="ARBA00022519"/>
    </source>
</evidence>
<evidence type="ECO:0000313" key="10">
    <source>
        <dbReference type="EMBL" id="UOO91908.1"/>
    </source>
</evidence>
<evidence type="ECO:0000313" key="11">
    <source>
        <dbReference type="Proteomes" id="UP000832034"/>
    </source>
</evidence>
<dbReference type="Proteomes" id="UP000832034">
    <property type="component" value="Chromosome"/>
</dbReference>
<sequence>MIYQRKFIKELSYTAIGIFLVLLAILLCTQVVNLLGRAADGRVAIDAVGALIGFWMVGLTPLLLILTVFISLLTVLTRYWRDSEMAVWRAGGLSLHSWLKPVAWFVVPFALLIGGLTLAVLPWAESRSQEYAQILKQQQALSMVEQGVFRGIGDHRLYFIETFDSEAGIAQNLFIREQMEDGKSAVITAQSGNFNIDPHATERSLQLLNGRRYVGTPGQADYEVVHFAQLDLLLKNDIEPITASTARQAIPTMTLLGSHEPRHQAELMWRLSLPLTVLVLGLLSVPLSHFNTRSGHSYNLIAAVGLFLVYQNGLTLLRRAIEDGLPFWVGFLPMHIFMMALAWLMLRYRNQPNGAFWPTLKAAVKGNRA</sequence>
<evidence type="ECO:0000256" key="1">
    <source>
        <dbReference type="ARBA" id="ARBA00004429"/>
    </source>
</evidence>
<keyword evidence="7 9" id="KW-1133">Transmembrane helix</keyword>
<feature type="transmembrane region" description="Helical" evidence="9">
    <location>
        <begin position="12"/>
        <end position="32"/>
    </location>
</feature>
<dbReference type="InterPro" id="IPR005495">
    <property type="entry name" value="LptG/LptF_permease"/>
</dbReference>
<feature type="transmembrane region" description="Helical" evidence="9">
    <location>
        <begin position="52"/>
        <end position="80"/>
    </location>
</feature>
<keyword evidence="11" id="KW-1185">Reference proteome</keyword>
<keyword evidence="3" id="KW-0813">Transport</keyword>
<name>A0ABY4EBE9_VITST</name>
<dbReference type="NCBIfam" id="TIGR04407">
    <property type="entry name" value="LptF_YjgP"/>
    <property type="match status" value="1"/>
</dbReference>
<dbReference type="PANTHER" id="PTHR33529">
    <property type="entry name" value="SLR0882 PROTEIN-RELATED"/>
    <property type="match status" value="1"/>
</dbReference>
<feature type="transmembrane region" description="Helical" evidence="9">
    <location>
        <begin position="267"/>
        <end position="288"/>
    </location>
</feature>
<accession>A0ABY4EBE9</accession>